<evidence type="ECO:0000256" key="4">
    <source>
        <dbReference type="ARBA" id="ARBA00024208"/>
    </source>
</evidence>
<organism evidence="7 8">
    <name type="scientific">Escallonia herrerae</name>
    <dbReference type="NCBI Taxonomy" id="1293975"/>
    <lineage>
        <taxon>Eukaryota</taxon>
        <taxon>Viridiplantae</taxon>
        <taxon>Streptophyta</taxon>
        <taxon>Embryophyta</taxon>
        <taxon>Tracheophyta</taxon>
        <taxon>Spermatophyta</taxon>
        <taxon>Magnoliopsida</taxon>
        <taxon>eudicotyledons</taxon>
        <taxon>Gunneridae</taxon>
        <taxon>Pentapetalae</taxon>
        <taxon>asterids</taxon>
        <taxon>campanulids</taxon>
        <taxon>Escalloniales</taxon>
        <taxon>Escalloniaceae</taxon>
        <taxon>Escallonia</taxon>
    </lineage>
</organism>
<keyword evidence="8" id="KW-1185">Reference proteome</keyword>
<evidence type="ECO:0000313" key="7">
    <source>
        <dbReference type="EMBL" id="KAK3003338.1"/>
    </source>
</evidence>
<accession>A0AA88V8M6</accession>
<feature type="coiled-coil region" evidence="5">
    <location>
        <begin position="611"/>
        <end position="734"/>
    </location>
</feature>
<feature type="compositionally biased region" description="Basic and acidic residues" evidence="6">
    <location>
        <begin position="850"/>
        <end position="863"/>
    </location>
</feature>
<reference evidence="7" key="1">
    <citation type="submission" date="2022-12" db="EMBL/GenBank/DDBJ databases">
        <title>Draft genome assemblies for two species of Escallonia (Escalloniales).</title>
        <authorList>
            <person name="Chanderbali A."/>
            <person name="Dervinis C."/>
            <person name="Anghel I."/>
            <person name="Soltis D."/>
            <person name="Soltis P."/>
            <person name="Zapata F."/>
        </authorList>
    </citation>
    <scope>NUCLEOTIDE SEQUENCE</scope>
    <source>
        <strain evidence="7">UCBG64.0493</strain>
        <tissue evidence="7">Leaf</tissue>
    </source>
</reference>
<comment type="subcellular location">
    <subcellularLocation>
        <location evidence="3">Nucleus lamina</location>
    </subcellularLocation>
</comment>
<dbReference type="InterPro" id="IPR040418">
    <property type="entry name" value="CRWN"/>
</dbReference>
<feature type="region of interest" description="Disordered" evidence="6">
    <location>
        <begin position="1"/>
        <end position="43"/>
    </location>
</feature>
<evidence type="ECO:0000256" key="2">
    <source>
        <dbReference type="ARBA" id="ARBA00023242"/>
    </source>
</evidence>
<dbReference type="PANTHER" id="PTHR31908">
    <property type="entry name" value="PROTEIN CROWDED NUCLEI 4"/>
    <property type="match status" value="1"/>
</dbReference>
<feature type="coiled-coil region" evidence="5">
    <location>
        <begin position="392"/>
        <end position="580"/>
    </location>
</feature>
<comment type="caution">
    <text evidence="7">The sequence shown here is derived from an EMBL/GenBank/DDBJ whole genome shotgun (WGS) entry which is preliminary data.</text>
</comment>
<keyword evidence="1 5" id="KW-0175">Coiled coil</keyword>
<dbReference type="GO" id="GO:0006997">
    <property type="term" value="P:nucleus organization"/>
    <property type="evidence" value="ECO:0007669"/>
    <property type="project" value="InterPro"/>
</dbReference>
<dbReference type="Proteomes" id="UP001188597">
    <property type="component" value="Unassembled WGS sequence"/>
</dbReference>
<protein>
    <recommendedName>
        <fullName evidence="9">Nuclear matrix constituent protein 1-like protein</fullName>
    </recommendedName>
</protein>
<name>A0AA88V8M6_9ASTE</name>
<gene>
    <name evidence="7" type="ORF">RJ639_019281</name>
</gene>
<proteinExistence type="inferred from homology"/>
<feature type="region of interest" description="Disordered" evidence="6">
    <location>
        <begin position="831"/>
        <end position="871"/>
    </location>
</feature>
<dbReference type="AlphaFoldDB" id="A0AA88V8M6"/>
<sequence>MFTPQRKGWSLTPAGWSGQKNGSGSGLEPRNGEAGTKGKGVKLLEPATPAKGLLGEGGGSMDQEGLVDKVLKLENELFEYQYNMGLLLIEKKEWSSKYDELGHAVQETKDALKREQVAHSIAISQVEKREENLRKALGVEKQCVLDLEKALSEMRSEYAEIKFTADSKLAEANALTASIEDKSLEVEAKLRAADAKLAEVSRNSSEIERKSREMEDRENALRRERLSFNSEQEVHKETVSKQREDLREWERKLQEGEERLAEMRRSLNKREERANENDRIFKQKQADLEEAQKKIDLANSSLRKKEDDISSRIANLTLKEKEADIARNKLETKEKELLELEEKLNAREQVEIQKLLDEHNTILDAKKQDFELEMDQKRKAVDEDLKSKVFEVEKKEIEVNHAEEKIAKREQALEKKVEKVKEKEKDFDSKIKAFKEREKSIRVEEKNLGNEKKQLLSDKENLLSLKVELEKLRADIEEERLILVEERERLKVTEEERSEHTRLQSQLKQEIDRCGVQRELLSRESEDLKQEREKFEKEWEELDEKRAETKKELEYVTEQKEKLEKLKRAEEERLNNEKVETRGYVQRELEALKQAKDSFAELMEHEKLAMAENLQSEKSQMLQEFEHRKRELETEFQSRKEEMENHLLEKEKLFEEDRERELNNINHDREAAGREMKEMELERLRIEKEKQEISANQKHLEGQQLEMRKDIDVLVDLSRKLKEQREQFLKERERFIAFVDKHKGCKNCGDATCEFVLSDLQSLTEIGNADSLPLPKLADDYLKEAIHATPERPNSGISPPVSSKSPVSGGSGAMSLLQRCKNIFVFSPGKKNEHTAHNRARAAPLPGKHLHLEEPSKGSHTEGEPYPSLGIATDSFDVERIQSDNSIREVGAELEPSAIDDQSKIGRASDIMEDSQPSDLKMSLRKPGKKGRARVSRTRYVKAVIADANVLQQNEGEHTNGVTENVIYTDEESRGESSLVGKGTSRNGRKRNRGPASQSTASEQDGDFSEEHSDFVAAGGRRKRRQKVAPAAQTPVEKRYNLRQPRK</sequence>
<evidence type="ECO:0000256" key="3">
    <source>
        <dbReference type="ARBA" id="ARBA00024186"/>
    </source>
</evidence>
<evidence type="ECO:0008006" key="9">
    <source>
        <dbReference type="Google" id="ProtNLM"/>
    </source>
</evidence>
<feature type="region of interest" description="Disordered" evidence="6">
    <location>
        <begin position="896"/>
        <end position="936"/>
    </location>
</feature>
<comment type="similarity">
    <text evidence="4">Belongs to the CRWN family.</text>
</comment>
<feature type="coiled-coil region" evidence="5">
    <location>
        <begin position="190"/>
        <end position="358"/>
    </location>
</feature>
<feature type="compositionally biased region" description="Low complexity" evidence="6">
    <location>
        <begin position="795"/>
        <end position="808"/>
    </location>
</feature>
<dbReference type="GO" id="GO:0005652">
    <property type="term" value="C:nuclear lamina"/>
    <property type="evidence" value="ECO:0007669"/>
    <property type="project" value="UniProtKB-SubCell"/>
</dbReference>
<keyword evidence="2" id="KW-0539">Nucleus</keyword>
<evidence type="ECO:0000256" key="1">
    <source>
        <dbReference type="ARBA" id="ARBA00023054"/>
    </source>
</evidence>
<feature type="region of interest" description="Disordered" evidence="6">
    <location>
        <begin position="790"/>
        <end position="810"/>
    </location>
</feature>
<feature type="compositionally biased region" description="Basic residues" evidence="6">
    <location>
        <begin position="923"/>
        <end position="936"/>
    </location>
</feature>
<feature type="region of interest" description="Disordered" evidence="6">
    <location>
        <begin position="955"/>
        <end position="1047"/>
    </location>
</feature>
<evidence type="ECO:0000256" key="5">
    <source>
        <dbReference type="SAM" id="Coils"/>
    </source>
</evidence>
<dbReference type="PANTHER" id="PTHR31908:SF11">
    <property type="entry name" value="PROTEIN CROWDED NUCLEI 1"/>
    <property type="match status" value="1"/>
</dbReference>
<evidence type="ECO:0000313" key="8">
    <source>
        <dbReference type="Proteomes" id="UP001188597"/>
    </source>
</evidence>
<dbReference type="EMBL" id="JAVXUP010002432">
    <property type="protein sequence ID" value="KAK3003338.1"/>
    <property type="molecule type" value="Genomic_DNA"/>
</dbReference>
<evidence type="ECO:0000256" key="6">
    <source>
        <dbReference type="SAM" id="MobiDB-lite"/>
    </source>
</evidence>